<organism evidence="1 2">
    <name type="scientific">Streptomyces chartreusis</name>
    <dbReference type="NCBI Taxonomy" id="1969"/>
    <lineage>
        <taxon>Bacteria</taxon>
        <taxon>Bacillati</taxon>
        <taxon>Actinomycetota</taxon>
        <taxon>Actinomycetes</taxon>
        <taxon>Kitasatosporales</taxon>
        <taxon>Streptomycetaceae</taxon>
        <taxon>Streptomyces</taxon>
    </lineage>
</organism>
<dbReference type="RefSeq" id="WP_176575707.1">
    <property type="nucleotide sequence ID" value="NZ_CBDRGH010000063.1"/>
</dbReference>
<dbReference type="EMBL" id="CP056041">
    <property type="protein sequence ID" value="QKZ19095.1"/>
    <property type="molecule type" value="Genomic_DNA"/>
</dbReference>
<evidence type="ECO:0000313" key="2">
    <source>
        <dbReference type="Proteomes" id="UP000509418"/>
    </source>
</evidence>
<reference evidence="1 2" key="1">
    <citation type="submission" date="2020-06" db="EMBL/GenBank/DDBJ databases">
        <title>Genome mining for natural products.</title>
        <authorList>
            <person name="Zhang B."/>
            <person name="Shi J."/>
            <person name="Ge H."/>
        </authorList>
    </citation>
    <scope>NUCLEOTIDE SEQUENCE [LARGE SCALE GENOMIC DNA]</scope>
    <source>
        <strain evidence="1 2">NA02069</strain>
    </source>
</reference>
<keyword evidence="2" id="KW-1185">Reference proteome</keyword>
<evidence type="ECO:0000313" key="1">
    <source>
        <dbReference type="EMBL" id="QKZ19095.1"/>
    </source>
</evidence>
<dbReference type="Proteomes" id="UP000509418">
    <property type="component" value="Chromosome"/>
</dbReference>
<gene>
    <name evidence="1" type="ORF">HUT05_17985</name>
</gene>
<dbReference type="AlphaFoldDB" id="A0A7H8T6F1"/>
<protein>
    <submittedName>
        <fullName evidence="1">Sigma-70 family RNA polymerase sigma factor</fullName>
    </submittedName>
</protein>
<proteinExistence type="predicted"/>
<accession>A0A7H8T6F1</accession>
<sequence>MQKDQEFEELSTASLQNLEHTLAGPTQDDARRRASRAADARLVDILRADNFQGSRYEKATTRLMEYGWLTINKWTGNGEIFVQARRVGRPVPVHMTAPDWDLDARSEVATETVVAGLDLFLEHGLIRGKWNPEGGASLATYFVGASIRSFRTVYTRWFRGVQVGQAELDLPPADPDGAPADRDIPDQRATDPFYAAATHEEIKRILPYITDTKVRKGLALRALGYTQQQAAAEVGLTEKALEGRIGRLRARILSDLAEKSDLGEGGAR</sequence>
<name>A0A7H8T6F1_STRCX</name>